<reference evidence="1 2" key="2">
    <citation type="journal article" date="2022" name="Mol. Ecol. Resour.">
        <title>The genomes of chicory, endive, great burdock and yacon provide insights into Asteraceae paleo-polyploidization history and plant inulin production.</title>
        <authorList>
            <person name="Fan W."/>
            <person name="Wang S."/>
            <person name="Wang H."/>
            <person name="Wang A."/>
            <person name="Jiang F."/>
            <person name="Liu H."/>
            <person name="Zhao H."/>
            <person name="Xu D."/>
            <person name="Zhang Y."/>
        </authorList>
    </citation>
    <scope>NUCLEOTIDE SEQUENCE [LARGE SCALE GENOMIC DNA]</scope>
    <source>
        <strain evidence="2">cv. Punajuju</strain>
        <tissue evidence="1">Leaves</tissue>
    </source>
</reference>
<comment type="caution">
    <text evidence="1">The sequence shown here is derived from an EMBL/GenBank/DDBJ whole genome shotgun (WGS) entry which is preliminary data.</text>
</comment>
<sequence length="134" mass="15281">MSVIAFRAVWKFILEKKNSEDVIEPLQIHYHQHLSNTKSSLDELEVAAVRKSSQTDLRISGKCFKHCRGLQKNENEETLPFALCFLFVMADEFRIDMVSPAGNQSRNPGHGNHARRKDLSPHLIRLPGKSPTWG</sequence>
<organism evidence="1 2">
    <name type="scientific">Cichorium intybus</name>
    <name type="common">Chicory</name>
    <dbReference type="NCBI Taxonomy" id="13427"/>
    <lineage>
        <taxon>Eukaryota</taxon>
        <taxon>Viridiplantae</taxon>
        <taxon>Streptophyta</taxon>
        <taxon>Embryophyta</taxon>
        <taxon>Tracheophyta</taxon>
        <taxon>Spermatophyta</taxon>
        <taxon>Magnoliopsida</taxon>
        <taxon>eudicotyledons</taxon>
        <taxon>Gunneridae</taxon>
        <taxon>Pentapetalae</taxon>
        <taxon>asterids</taxon>
        <taxon>campanulids</taxon>
        <taxon>Asterales</taxon>
        <taxon>Asteraceae</taxon>
        <taxon>Cichorioideae</taxon>
        <taxon>Cichorieae</taxon>
        <taxon>Cichoriinae</taxon>
        <taxon>Cichorium</taxon>
    </lineage>
</organism>
<name>A0ACB9AEV3_CICIN</name>
<reference evidence="2" key="1">
    <citation type="journal article" date="2022" name="Mol. Ecol. Resour.">
        <title>The genomes of chicory, endive, great burdock and yacon provide insights into Asteraceae palaeo-polyploidization history and plant inulin production.</title>
        <authorList>
            <person name="Fan W."/>
            <person name="Wang S."/>
            <person name="Wang H."/>
            <person name="Wang A."/>
            <person name="Jiang F."/>
            <person name="Liu H."/>
            <person name="Zhao H."/>
            <person name="Xu D."/>
            <person name="Zhang Y."/>
        </authorList>
    </citation>
    <scope>NUCLEOTIDE SEQUENCE [LARGE SCALE GENOMIC DNA]</scope>
    <source>
        <strain evidence="2">cv. Punajuju</strain>
    </source>
</reference>
<gene>
    <name evidence="1" type="ORF">L2E82_37047</name>
</gene>
<evidence type="ECO:0000313" key="2">
    <source>
        <dbReference type="Proteomes" id="UP001055811"/>
    </source>
</evidence>
<dbReference type="Proteomes" id="UP001055811">
    <property type="component" value="Linkage Group LG07"/>
</dbReference>
<proteinExistence type="predicted"/>
<accession>A0ACB9AEV3</accession>
<evidence type="ECO:0000313" key="1">
    <source>
        <dbReference type="EMBL" id="KAI3708041.1"/>
    </source>
</evidence>
<keyword evidence="2" id="KW-1185">Reference proteome</keyword>
<dbReference type="EMBL" id="CM042015">
    <property type="protein sequence ID" value="KAI3708041.1"/>
    <property type="molecule type" value="Genomic_DNA"/>
</dbReference>
<protein>
    <submittedName>
        <fullName evidence="1">Uncharacterized protein</fullName>
    </submittedName>
</protein>